<dbReference type="eggNOG" id="ENOG502R3FS">
    <property type="taxonomic scope" value="Eukaryota"/>
</dbReference>
<dbReference type="STRING" id="15368.I1IRP9"/>
<dbReference type="OrthoDB" id="662547at2759"/>
<dbReference type="PANTHER" id="PTHR33450:SF6">
    <property type="entry name" value="OS09G0511200 PROTEIN"/>
    <property type="match status" value="1"/>
</dbReference>
<dbReference type="OMA" id="NDEYCND"/>
<proteinExistence type="predicted"/>
<dbReference type="RefSeq" id="XP_003578411.1">
    <property type="nucleotide sequence ID" value="XM_003578363.4"/>
</dbReference>
<dbReference type="Gramene" id="KQJ90971">
    <property type="protein sequence ID" value="KQJ90971"/>
    <property type="gene ID" value="BRADI_4g34910v3"/>
</dbReference>
<organism evidence="1">
    <name type="scientific">Brachypodium distachyon</name>
    <name type="common">Purple false brome</name>
    <name type="synonym">Trachynia distachya</name>
    <dbReference type="NCBI Taxonomy" id="15368"/>
    <lineage>
        <taxon>Eukaryota</taxon>
        <taxon>Viridiplantae</taxon>
        <taxon>Streptophyta</taxon>
        <taxon>Embryophyta</taxon>
        <taxon>Tracheophyta</taxon>
        <taxon>Spermatophyta</taxon>
        <taxon>Magnoliopsida</taxon>
        <taxon>Liliopsida</taxon>
        <taxon>Poales</taxon>
        <taxon>Poaceae</taxon>
        <taxon>BOP clade</taxon>
        <taxon>Pooideae</taxon>
        <taxon>Stipodae</taxon>
        <taxon>Brachypodieae</taxon>
        <taxon>Brachypodium</taxon>
    </lineage>
</organism>
<dbReference type="EMBL" id="CM000883">
    <property type="protein sequence ID" value="KQJ90971.1"/>
    <property type="molecule type" value="Genomic_DNA"/>
</dbReference>
<evidence type="ECO:0000313" key="1">
    <source>
        <dbReference type="EMBL" id="KQJ90971.1"/>
    </source>
</evidence>
<reference evidence="1" key="2">
    <citation type="submission" date="2017-06" db="EMBL/GenBank/DDBJ databases">
        <title>WGS assembly of Brachypodium distachyon.</title>
        <authorList>
            <consortium name="The International Brachypodium Initiative"/>
            <person name="Lucas S."/>
            <person name="Harmon-Smith M."/>
            <person name="Lail K."/>
            <person name="Tice H."/>
            <person name="Grimwood J."/>
            <person name="Bruce D."/>
            <person name="Barry K."/>
            <person name="Shu S."/>
            <person name="Lindquist E."/>
            <person name="Wang M."/>
            <person name="Pitluck S."/>
            <person name="Vogel J.P."/>
            <person name="Garvin D.F."/>
            <person name="Mockler T.C."/>
            <person name="Schmutz J."/>
            <person name="Rokhsar D."/>
            <person name="Bevan M.W."/>
        </authorList>
    </citation>
    <scope>NUCLEOTIDE SEQUENCE</scope>
    <source>
        <strain evidence="1">Bd21</strain>
    </source>
</reference>
<dbReference type="GeneID" id="100823418"/>
<dbReference type="KEGG" id="bdi:100823418"/>
<dbReference type="Pfam" id="PF05553">
    <property type="entry name" value="DUF761"/>
    <property type="match status" value="1"/>
</dbReference>
<dbReference type="EnsemblPlants" id="KQJ90971">
    <property type="protein sequence ID" value="KQJ90971"/>
    <property type="gene ID" value="BRADI_4g34910v3"/>
</dbReference>
<keyword evidence="3" id="KW-1185">Reference proteome</keyword>
<gene>
    <name evidence="2" type="primary">LOC100823418</name>
    <name evidence="1" type="ORF">BRADI_4g34910v3</name>
</gene>
<accession>I1IRP9</accession>
<reference evidence="1 2" key="1">
    <citation type="journal article" date="2010" name="Nature">
        <title>Genome sequencing and analysis of the model grass Brachypodium distachyon.</title>
        <authorList>
            <consortium name="International Brachypodium Initiative"/>
        </authorList>
    </citation>
    <scope>NUCLEOTIDE SEQUENCE [LARGE SCALE GENOMIC DNA]</scope>
    <source>
        <strain evidence="1">Bd21</strain>
        <strain evidence="2">cv. Bd21</strain>
    </source>
</reference>
<dbReference type="PANTHER" id="PTHR33450">
    <property type="entry name" value="EMB|CAB67623.1-RELATED"/>
    <property type="match status" value="1"/>
</dbReference>
<evidence type="ECO:0000313" key="2">
    <source>
        <dbReference type="EnsemblPlants" id="KQJ90971"/>
    </source>
</evidence>
<dbReference type="AlphaFoldDB" id="I1IRP9"/>
<name>I1IRP9_BRADI</name>
<evidence type="ECO:0000313" key="3">
    <source>
        <dbReference type="Proteomes" id="UP000008810"/>
    </source>
</evidence>
<protein>
    <submittedName>
        <fullName evidence="1 2">Uncharacterized protein</fullName>
    </submittedName>
</protein>
<sequence>MKMGKAPQILKKAAAMCKSKTAVVAARILVLASLRRRMATVGAISHRIHALMVPGRPEKSAVYFHKVLLPPSKVVENKPSIHGCNMVVDLSHELASFDNQEDGHVDWTLHPIFNDDDGGCCYTDEYEGNDSDDDDGDVAVLGELDNGDEPSVMDVIRRNREVEGLEFNMEDEIDQAADMFIRRFRERMNQSFY</sequence>
<dbReference type="InterPro" id="IPR008480">
    <property type="entry name" value="DUF761_pln"/>
</dbReference>
<reference evidence="2" key="3">
    <citation type="submission" date="2018-08" db="UniProtKB">
        <authorList>
            <consortium name="EnsemblPlants"/>
        </authorList>
    </citation>
    <scope>IDENTIFICATION</scope>
    <source>
        <strain evidence="2">cv. Bd21</strain>
    </source>
</reference>
<dbReference type="HOGENOM" id="CLU_099225_0_0_1"/>
<dbReference type="Proteomes" id="UP000008810">
    <property type="component" value="Chromosome 4"/>
</dbReference>